<dbReference type="EMBL" id="BART01034806">
    <property type="protein sequence ID" value="GAH07892.1"/>
    <property type="molecule type" value="Genomic_DNA"/>
</dbReference>
<dbReference type="AlphaFoldDB" id="X1CJL6"/>
<feature type="non-terminal residue" evidence="1">
    <location>
        <position position="69"/>
    </location>
</feature>
<evidence type="ECO:0008006" key="2">
    <source>
        <dbReference type="Google" id="ProtNLM"/>
    </source>
</evidence>
<sequence length="69" mass="8011">MSESNLTYWRGTSFYINPTSRCTNNCLFCVRQFSDGVYGFNLELAEDPTPEELVNEIEKTWTDEFDDVA</sequence>
<protein>
    <recommendedName>
        <fullName evidence="2">Radical SAM core domain-containing protein</fullName>
    </recommendedName>
</protein>
<dbReference type="InterPro" id="IPR058240">
    <property type="entry name" value="rSAM_sf"/>
</dbReference>
<accession>X1CJL6</accession>
<proteinExistence type="predicted"/>
<evidence type="ECO:0000313" key="1">
    <source>
        <dbReference type="EMBL" id="GAH07892.1"/>
    </source>
</evidence>
<gene>
    <name evidence="1" type="ORF">S01H4_59371</name>
</gene>
<organism evidence="1">
    <name type="scientific">marine sediment metagenome</name>
    <dbReference type="NCBI Taxonomy" id="412755"/>
    <lineage>
        <taxon>unclassified sequences</taxon>
        <taxon>metagenomes</taxon>
        <taxon>ecological metagenomes</taxon>
    </lineage>
</organism>
<name>X1CJL6_9ZZZZ</name>
<comment type="caution">
    <text evidence="1">The sequence shown here is derived from an EMBL/GenBank/DDBJ whole genome shotgun (WGS) entry which is preliminary data.</text>
</comment>
<dbReference type="SUPFAM" id="SSF102114">
    <property type="entry name" value="Radical SAM enzymes"/>
    <property type="match status" value="1"/>
</dbReference>
<reference evidence="1" key="1">
    <citation type="journal article" date="2014" name="Front. Microbiol.">
        <title>High frequency of phylogenetically diverse reductive dehalogenase-homologous genes in deep subseafloor sedimentary metagenomes.</title>
        <authorList>
            <person name="Kawai M."/>
            <person name="Futagami T."/>
            <person name="Toyoda A."/>
            <person name="Takaki Y."/>
            <person name="Nishi S."/>
            <person name="Hori S."/>
            <person name="Arai W."/>
            <person name="Tsubouchi T."/>
            <person name="Morono Y."/>
            <person name="Uchiyama I."/>
            <person name="Ito T."/>
            <person name="Fujiyama A."/>
            <person name="Inagaki F."/>
            <person name="Takami H."/>
        </authorList>
    </citation>
    <scope>NUCLEOTIDE SEQUENCE</scope>
    <source>
        <strain evidence="1">Expedition CK06-06</strain>
    </source>
</reference>